<dbReference type="Proteomes" id="UP000008544">
    <property type="component" value="Chromosome"/>
</dbReference>
<dbReference type="RefSeq" id="WP_012302614.1">
    <property type="nucleotide sequence ID" value="NC_010424.1"/>
</dbReference>
<dbReference type="InterPro" id="IPR036895">
    <property type="entry name" value="Uracil-DNA_glycosylase-like_sf"/>
</dbReference>
<accession>B1I4W5</accession>
<dbReference type="Pfam" id="PF03167">
    <property type="entry name" value="UDG"/>
    <property type="match status" value="1"/>
</dbReference>
<evidence type="ECO:0000313" key="13">
    <source>
        <dbReference type="EMBL" id="ACA60033.1"/>
    </source>
</evidence>
<dbReference type="NCBIfam" id="TIGR00758">
    <property type="entry name" value="UDG_fam4"/>
    <property type="match status" value="1"/>
</dbReference>
<evidence type="ECO:0000256" key="4">
    <source>
        <dbReference type="ARBA" id="ARBA00019403"/>
    </source>
</evidence>
<dbReference type="CDD" id="cd10030">
    <property type="entry name" value="UDG-F4_TTUDGA_SPO1dp_like"/>
    <property type="match status" value="1"/>
</dbReference>
<dbReference type="InterPro" id="IPR051536">
    <property type="entry name" value="UDG_Type-4/5"/>
</dbReference>
<evidence type="ECO:0000256" key="2">
    <source>
        <dbReference type="ARBA" id="ARBA00006521"/>
    </source>
</evidence>
<dbReference type="AlphaFoldDB" id="B1I4W5"/>
<dbReference type="KEGG" id="dau:Daud_1530"/>
<keyword evidence="14" id="KW-1185">Reference proteome</keyword>
<dbReference type="InterPro" id="IPR005122">
    <property type="entry name" value="Uracil-DNA_glycosylase-like"/>
</dbReference>
<comment type="similarity">
    <text evidence="2">Belongs to the uracil-DNA glycosylase (UDG) superfamily. Type 4 (UDGa) family.</text>
</comment>
<dbReference type="GO" id="GO:0051539">
    <property type="term" value="F:4 iron, 4 sulfur cluster binding"/>
    <property type="evidence" value="ECO:0007669"/>
    <property type="project" value="UniProtKB-KW"/>
</dbReference>
<evidence type="ECO:0000313" key="14">
    <source>
        <dbReference type="Proteomes" id="UP000008544"/>
    </source>
</evidence>
<comment type="catalytic activity">
    <reaction evidence="1">
        <text>Hydrolyzes single-stranded DNA or mismatched double-stranded DNA and polynucleotides, releasing free uracil.</text>
        <dbReference type="EC" id="3.2.2.27"/>
    </reaction>
</comment>
<organism evidence="13 14">
    <name type="scientific">Desulforudis audaxviator (strain MP104C)</name>
    <dbReference type="NCBI Taxonomy" id="477974"/>
    <lineage>
        <taxon>Bacteria</taxon>
        <taxon>Bacillati</taxon>
        <taxon>Bacillota</taxon>
        <taxon>Clostridia</taxon>
        <taxon>Thermoanaerobacterales</taxon>
        <taxon>Candidatus Desulforudaceae</taxon>
        <taxon>Candidatus Desulforudis</taxon>
    </lineage>
</organism>
<dbReference type="OrthoDB" id="5290748at2"/>
<evidence type="ECO:0000256" key="8">
    <source>
        <dbReference type="ARBA" id="ARBA00022801"/>
    </source>
</evidence>
<dbReference type="PANTHER" id="PTHR33693:SF1">
    <property type="entry name" value="TYPE-4 URACIL-DNA GLYCOSYLASE"/>
    <property type="match status" value="1"/>
</dbReference>
<dbReference type="EC" id="3.2.2.27" evidence="3"/>
<dbReference type="STRING" id="477974.Daud_1530"/>
<keyword evidence="5" id="KW-0004">4Fe-4S</keyword>
<dbReference type="SMART" id="SM00986">
    <property type="entry name" value="UDG"/>
    <property type="match status" value="1"/>
</dbReference>
<evidence type="ECO:0000256" key="6">
    <source>
        <dbReference type="ARBA" id="ARBA00022723"/>
    </source>
</evidence>
<dbReference type="GO" id="GO:0046872">
    <property type="term" value="F:metal ion binding"/>
    <property type="evidence" value="ECO:0007669"/>
    <property type="project" value="UniProtKB-KW"/>
</dbReference>
<feature type="domain" description="Uracil-DNA glycosylase-like" evidence="12">
    <location>
        <begin position="55"/>
        <end position="211"/>
    </location>
</feature>
<dbReference type="GO" id="GO:0004844">
    <property type="term" value="F:uracil DNA N-glycosylase activity"/>
    <property type="evidence" value="ECO:0007669"/>
    <property type="project" value="UniProtKB-EC"/>
</dbReference>
<evidence type="ECO:0000256" key="7">
    <source>
        <dbReference type="ARBA" id="ARBA00022763"/>
    </source>
</evidence>
<evidence type="ECO:0000256" key="11">
    <source>
        <dbReference type="ARBA" id="ARBA00023204"/>
    </source>
</evidence>
<proteinExistence type="inferred from homology"/>
<keyword evidence="11" id="KW-0234">DNA repair</keyword>
<dbReference type="PANTHER" id="PTHR33693">
    <property type="entry name" value="TYPE-5 URACIL-DNA GLYCOSYLASE"/>
    <property type="match status" value="1"/>
</dbReference>
<dbReference type="eggNOG" id="COG1573">
    <property type="taxonomic scope" value="Bacteria"/>
</dbReference>
<keyword evidence="8" id="KW-0378">Hydrolase</keyword>
<keyword evidence="10" id="KW-0411">Iron-sulfur</keyword>
<evidence type="ECO:0000256" key="3">
    <source>
        <dbReference type="ARBA" id="ARBA00012030"/>
    </source>
</evidence>
<evidence type="ECO:0000256" key="10">
    <source>
        <dbReference type="ARBA" id="ARBA00023014"/>
    </source>
</evidence>
<keyword evidence="6" id="KW-0479">Metal-binding</keyword>
<evidence type="ECO:0000256" key="1">
    <source>
        <dbReference type="ARBA" id="ARBA00001400"/>
    </source>
</evidence>
<dbReference type="SUPFAM" id="SSF52141">
    <property type="entry name" value="Uracil-DNA glycosylase-like"/>
    <property type="match status" value="1"/>
</dbReference>
<reference evidence="13 14" key="2">
    <citation type="journal article" date="2008" name="Science">
        <title>Environmental genomics reveals a single-species ecosystem deep within Earth.</title>
        <authorList>
            <person name="Chivian D."/>
            <person name="Brodie E.L."/>
            <person name="Alm E.J."/>
            <person name="Culley D.E."/>
            <person name="Dehal P.S."/>
            <person name="Desantis T.Z."/>
            <person name="Gihring T.M."/>
            <person name="Lapidus A."/>
            <person name="Lin L.H."/>
            <person name="Lowry S.R."/>
            <person name="Moser D.P."/>
            <person name="Richardson P.M."/>
            <person name="Southam G."/>
            <person name="Wanger G."/>
            <person name="Pratt L.M."/>
            <person name="Andersen G.L."/>
            <person name="Hazen T.C."/>
            <person name="Brockman F.J."/>
            <person name="Arkin A.P."/>
            <person name="Onstott T.C."/>
        </authorList>
    </citation>
    <scope>NUCLEOTIDE SEQUENCE [LARGE SCALE GENOMIC DNA]</scope>
    <source>
        <strain evidence="13 14">MP104C</strain>
    </source>
</reference>
<reference evidence="14" key="1">
    <citation type="submission" date="2007-10" db="EMBL/GenBank/DDBJ databases">
        <title>Complete sequence of chromosome of Desulforudis audaxviator MP104C.</title>
        <authorList>
            <person name="Copeland A."/>
            <person name="Lucas S."/>
            <person name="Lapidus A."/>
            <person name="Barry K."/>
            <person name="Glavina del Rio T."/>
            <person name="Dalin E."/>
            <person name="Tice H."/>
            <person name="Bruce D."/>
            <person name="Pitluck S."/>
            <person name="Lowry S.R."/>
            <person name="Larimer F."/>
            <person name="Land M.L."/>
            <person name="Hauser L."/>
            <person name="Kyrpides N."/>
            <person name="Ivanova N.N."/>
            <person name="Richardson P."/>
        </authorList>
    </citation>
    <scope>NUCLEOTIDE SEQUENCE [LARGE SCALE GENOMIC DNA]</scope>
    <source>
        <strain evidence="14">MP104C</strain>
    </source>
</reference>
<gene>
    <name evidence="13" type="ordered locus">Daud_1530</name>
</gene>
<dbReference type="HOGENOM" id="CLU_044815_1_3_9"/>
<evidence type="ECO:0000256" key="9">
    <source>
        <dbReference type="ARBA" id="ARBA00023004"/>
    </source>
</evidence>
<sequence length="237" mass="25782">MNNLEQLLDRLCNYLPKPAVDAALEQLGGLSGRPSGARTPCPRRCPELSPCRPVPGQGSRRSRLVILGEAPGTDEDAIGHPFVGQSGLLLTAALNSLGVDRNRVFITNVVRCRPPNNREPHSAEQEACRQLLKDELTGLPSGVVVLTLGNVPLRFMRGTSGPGVTACRGVWLESFRWQRSLVAAVIPTYHPAFVLRRLDGDILDQFVRDIREAVGLALALRWPAFLSAYYHSGLSGS</sequence>
<keyword evidence="7" id="KW-0227">DNA damage</keyword>
<dbReference type="GO" id="GO:0006281">
    <property type="term" value="P:DNA repair"/>
    <property type="evidence" value="ECO:0007669"/>
    <property type="project" value="UniProtKB-KW"/>
</dbReference>
<dbReference type="Gene3D" id="3.40.470.10">
    <property type="entry name" value="Uracil-DNA glycosylase-like domain"/>
    <property type="match status" value="1"/>
</dbReference>
<keyword evidence="9" id="KW-0408">Iron</keyword>
<dbReference type="EMBL" id="CP000860">
    <property type="protein sequence ID" value="ACA60033.1"/>
    <property type="molecule type" value="Genomic_DNA"/>
</dbReference>
<name>B1I4W5_DESAP</name>
<dbReference type="InterPro" id="IPR005273">
    <property type="entry name" value="Ura-DNA_glyco_family4"/>
</dbReference>
<evidence type="ECO:0000256" key="5">
    <source>
        <dbReference type="ARBA" id="ARBA00022485"/>
    </source>
</evidence>
<protein>
    <recommendedName>
        <fullName evidence="4">Type-4 uracil-DNA glycosylase</fullName>
        <ecNumber evidence="3">3.2.2.27</ecNumber>
    </recommendedName>
</protein>
<dbReference type="SMART" id="SM00987">
    <property type="entry name" value="UreE_C"/>
    <property type="match status" value="1"/>
</dbReference>
<evidence type="ECO:0000259" key="12">
    <source>
        <dbReference type="SMART" id="SM00986"/>
    </source>
</evidence>